<proteinExistence type="predicted"/>
<accession>A0AAD7D149</accession>
<gene>
    <name evidence="1" type="ORF">B0H17DRAFT_1141036</name>
</gene>
<dbReference type="Proteomes" id="UP001221757">
    <property type="component" value="Unassembled WGS sequence"/>
</dbReference>
<name>A0AAD7D149_MYCRO</name>
<protein>
    <submittedName>
        <fullName evidence="1">Uncharacterized protein</fullName>
    </submittedName>
</protein>
<reference evidence="1" key="1">
    <citation type="submission" date="2023-03" db="EMBL/GenBank/DDBJ databases">
        <title>Massive genome expansion in bonnet fungi (Mycena s.s.) driven by repeated elements and novel gene families across ecological guilds.</title>
        <authorList>
            <consortium name="Lawrence Berkeley National Laboratory"/>
            <person name="Harder C.B."/>
            <person name="Miyauchi S."/>
            <person name="Viragh M."/>
            <person name="Kuo A."/>
            <person name="Thoen E."/>
            <person name="Andreopoulos B."/>
            <person name="Lu D."/>
            <person name="Skrede I."/>
            <person name="Drula E."/>
            <person name="Henrissat B."/>
            <person name="Morin E."/>
            <person name="Kohler A."/>
            <person name="Barry K."/>
            <person name="LaButti K."/>
            <person name="Morin E."/>
            <person name="Salamov A."/>
            <person name="Lipzen A."/>
            <person name="Mereny Z."/>
            <person name="Hegedus B."/>
            <person name="Baldrian P."/>
            <person name="Stursova M."/>
            <person name="Weitz H."/>
            <person name="Taylor A."/>
            <person name="Grigoriev I.V."/>
            <person name="Nagy L.G."/>
            <person name="Martin F."/>
            <person name="Kauserud H."/>
        </authorList>
    </citation>
    <scope>NUCLEOTIDE SEQUENCE</scope>
    <source>
        <strain evidence="1">CBHHK067</strain>
    </source>
</reference>
<evidence type="ECO:0000313" key="1">
    <source>
        <dbReference type="EMBL" id="KAJ7672938.1"/>
    </source>
</evidence>
<dbReference type="EMBL" id="JARKIE010000164">
    <property type="protein sequence ID" value="KAJ7672938.1"/>
    <property type="molecule type" value="Genomic_DNA"/>
</dbReference>
<organism evidence="1 2">
    <name type="scientific">Mycena rosella</name>
    <name type="common">Pink bonnet</name>
    <name type="synonym">Agaricus rosellus</name>
    <dbReference type="NCBI Taxonomy" id="1033263"/>
    <lineage>
        <taxon>Eukaryota</taxon>
        <taxon>Fungi</taxon>
        <taxon>Dikarya</taxon>
        <taxon>Basidiomycota</taxon>
        <taxon>Agaricomycotina</taxon>
        <taxon>Agaricomycetes</taxon>
        <taxon>Agaricomycetidae</taxon>
        <taxon>Agaricales</taxon>
        <taxon>Marasmiineae</taxon>
        <taxon>Mycenaceae</taxon>
        <taxon>Mycena</taxon>
    </lineage>
</organism>
<comment type="caution">
    <text evidence="1">The sequence shown here is derived from an EMBL/GenBank/DDBJ whole genome shotgun (WGS) entry which is preliminary data.</text>
</comment>
<evidence type="ECO:0000313" key="2">
    <source>
        <dbReference type="Proteomes" id="UP001221757"/>
    </source>
</evidence>
<dbReference type="AlphaFoldDB" id="A0AAD7D149"/>
<keyword evidence="2" id="KW-1185">Reference proteome</keyword>
<sequence length="107" mass="10925">MGIGPTARLDADFTKLHAIVTATVAEFVAAAKNGEISVPVKVKAPATKVVGNTMQNSVAVQAQGIAMKTPGLEQLRVATGQGTCTSLAAMTDIGVDAKQISSWDGVE</sequence>